<evidence type="ECO:0000313" key="3">
    <source>
        <dbReference type="Proteomes" id="UP001210211"/>
    </source>
</evidence>
<reference evidence="2 3" key="1">
    <citation type="journal article" date="2022" name="Cell">
        <title>Repeat-based holocentromeres influence genome architecture and karyotype evolution.</title>
        <authorList>
            <person name="Hofstatter P.G."/>
            <person name="Thangavel G."/>
            <person name="Lux T."/>
            <person name="Neumann P."/>
            <person name="Vondrak T."/>
            <person name="Novak P."/>
            <person name="Zhang M."/>
            <person name="Costa L."/>
            <person name="Castellani M."/>
            <person name="Scott A."/>
            <person name="Toegelov H."/>
            <person name="Fuchs J."/>
            <person name="Mata-Sucre Y."/>
            <person name="Dias Y."/>
            <person name="Vanzela A.L.L."/>
            <person name="Huettel B."/>
            <person name="Almeida C.C.S."/>
            <person name="Simkova H."/>
            <person name="Souza G."/>
            <person name="Pedrosa-Harand A."/>
            <person name="Macas J."/>
            <person name="Mayer K.F.X."/>
            <person name="Houben A."/>
            <person name="Marques A."/>
        </authorList>
    </citation>
    <scope>NUCLEOTIDE SEQUENCE [LARGE SCALE GENOMIC DNA]</scope>
    <source>
        <strain evidence="2">RhyTen1mFocal</strain>
    </source>
</reference>
<dbReference type="AlphaFoldDB" id="A0AAD5Z7X4"/>
<name>A0AAD5Z7X4_9POAL</name>
<accession>A0AAD5Z7X4</accession>
<dbReference type="Proteomes" id="UP001210211">
    <property type="component" value="Unassembled WGS sequence"/>
</dbReference>
<protein>
    <recommendedName>
        <fullName evidence="1">Myb/SANT-like domain-containing protein</fullName>
    </recommendedName>
</protein>
<proteinExistence type="predicted"/>
<organism evidence="2 3">
    <name type="scientific">Rhynchospora tenuis</name>
    <dbReference type="NCBI Taxonomy" id="198213"/>
    <lineage>
        <taxon>Eukaryota</taxon>
        <taxon>Viridiplantae</taxon>
        <taxon>Streptophyta</taxon>
        <taxon>Embryophyta</taxon>
        <taxon>Tracheophyta</taxon>
        <taxon>Spermatophyta</taxon>
        <taxon>Magnoliopsida</taxon>
        <taxon>Liliopsida</taxon>
        <taxon>Poales</taxon>
        <taxon>Cyperaceae</taxon>
        <taxon>Cyperoideae</taxon>
        <taxon>Rhynchosporeae</taxon>
        <taxon>Rhynchospora</taxon>
    </lineage>
</organism>
<dbReference type="EMBL" id="JAMRDG010000002">
    <property type="protein sequence ID" value="KAJ3688528.1"/>
    <property type="molecule type" value="Genomic_DNA"/>
</dbReference>
<feature type="domain" description="Myb/SANT-like" evidence="1">
    <location>
        <begin position="16"/>
        <end position="110"/>
    </location>
</feature>
<evidence type="ECO:0000313" key="2">
    <source>
        <dbReference type="EMBL" id="KAJ3688528.1"/>
    </source>
</evidence>
<keyword evidence="3" id="KW-1185">Reference proteome</keyword>
<gene>
    <name evidence="2" type="ORF">LUZ61_017692</name>
</gene>
<dbReference type="Pfam" id="PF12776">
    <property type="entry name" value="Myb_DNA-bind_3"/>
    <property type="match status" value="1"/>
</dbReference>
<evidence type="ECO:0000259" key="1">
    <source>
        <dbReference type="Pfam" id="PF12776"/>
    </source>
</evidence>
<comment type="caution">
    <text evidence="2">The sequence shown here is derived from an EMBL/GenBank/DDBJ whole genome shotgun (WGS) entry which is preliminary data.</text>
</comment>
<dbReference type="PANTHER" id="PTHR46929">
    <property type="entry name" value="EXPRESSED PROTEIN"/>
    <property type="match status" value="1"/>
</dbReference>
<sequence length="302" mass="34541">MTNQQGKANRNVPLIWNQSMDRVLINAFVHQQNIGNRVNGSFTSKALENVVKEVSEKFPGVKLDKEKVKDRIKYIKRGFAACYDLFKNLSGFNWKEDLSMWQAEPDVWDDLIKKHPQAAAWRNKPIPNYHNLCILYGADRATLEEAETAREMRDRIRSEQEESRTNTIEEIDHMVLNDEVRLEGYDTPPNVEGRKGAKRKLTLAEEVTAVKKSFQTAADAIAKAAADMVKIQAAADTVKSQEKSPVSKSEIWKLLEELDLNMVELHKAYIFLIKNPEMLDGILSCPSSDLSERKDLLFEMMK</sequence>
<dbReference type="InterPro" id="IPR024752">
    <property type="entry name" value="Myb/SANT-like_dom"/>
</dbReference>
<dbReference type="PANTHER" id="PTHR46929:SF13">
    <property type="entry name" value="MYB_SANT-LIKE DNA-BINDING DOMAIN PROTEIN"/>
    <property type="match status" value="1"/>
</dbReference>